<evidence type="ECO:0000256" key="6">
    <source>
        <dbReference type="ARBA" id="ARBA00023034"/>
    </source>
</evidence>
<protein>
    <recommendedName>
        <fullName evidence="9">Carbohydrate sulfotransferase</fullName>
        <ecNumber evidence="9">2.8.2.-</ecNumber>
    </recommendedName>
</protein>
<evidence type="ECO:0000256" key="9">
    <source>
        <dbReference type="RuleBase" id="RU364020"/>
    </source>
</evidence>
<comment type="subcellular location">
    <subcellularLocation>
        <location evidence="1 9">Golgi apparatus membrane</location>
        <topology evidence="1 9">Single-pass type II membrane protein</topology>
    </subcellularLocation>
</comment>
<keyword evidence="7" id="KW-0472">Membrane</keyword>
<dbReference type="InterPro" id="IPR027417">
    <property type="entry name" value="P-loop_NTPase"/>
</dbReference>
<keyword evidence="3 9" id="KW-0808">Transferase</keyword>
<reference evidence="10 11" key="1">
    <citation type="submission" date="2022-05" db="EMBL/GenBank/DDBJ databases">
        <authorList>
            <consortium name="Genoscope - CEA"/>
            <person name="William W."/>
        </authorList>
    </citation>
    <scope>NUCLEOTIDE SEQUENCE [LARGE SCALE GENOMIC DNA]</scope>
</reference>
<evidence type="ECO:0000313" key="11">
    <source>
        <dbReference type="Proteomes" id="UP001159427"/>
    </source>
</evidence>
<comment type="similarity">
    <text evidence="2 9">Belongs to the sulfotransferase 2 family.</text>
</comment>
<keyword evidence="4" id="KW-0812">Transmembrane</keyword>
<keyword evidence="5" id="KW-1133">Transmembrane helix</keyword>
<keyword evidence="11" id="KW-1185">Reference proteome</keyword>
<proteinExistence type="inferred from homology"/>
<keyword evidence="9" id="KW-0119">Carbohydrate metabolism</keyword>
<evidence type="ECO:0000256" key="1">
    <source>
        <dbReference type="ARBA" id="ARBA00004323"/>
    </source>
</evidence>
<evidence type="ECO:0000256" key="2">
    <source>
        <dbReference type="ARBA" id="ARBA00006339"/>
    </source>
</evidence>
<feature type="non-terminal residue" evidence="10">
    <location>
        <position position="1"/>
    </location>
</feature>
<dbReference type="InterPro" id="IPR018011">
    <property type="entry name" value="Carb_sulfotrans_8-10"/>
</dbReference>
<keyword evidence="9" id="KW-0735">Signal-anchor</keyword>
<evidence type="ECO:0000256" key="8">
    <source>
        <dbReference type="ARBA" id="ARBA00023180"/>
    </source>
</evidence>
<accession>A0ABN8LUI3</accession>
<comment type="caution">
    <text evidence="10">The sequence shown here is derived from an EMBL/GenBank/DDBJ whole genome shotgun (WGS) entry which is preliminary data.</text>
</comment>
<gene>
    <name evidence="10" type="ORF">PEVE_00008507</name>
</gene>
<dbReference type="PANTHER" id="PTHR12137">
    <property type="entry name" value="CARBOHYDRATE SULFOTRANSFERASE"/>
    <property type="match status" value="1"/>
</dbReference>
<sequence length="535" mass="63756">IPKIACTTWKKIMAHLLGIKNNRSVHSQHFPLLGSYSKSKVRYILHNYYKFMFVRDPFERLLSAYKDKFTRQSDYVSKKYSKKIQWSVRERLGSSASVLADKQEIKFSDFILYLIDVNSKGGPYNEHWQHYDNLCHPCKIKYDFIGHYETLEEDARFVLHDTGVDRFVSFPPVRFTSTKDKLAQYYSKLPRTDLLRLQRIYQRDFEMFGYNKIFMSFCDIRNNQGRGKCYQPSRRPRLITLTETLIILDITKTESYNFLFPCLQLQLAAFILSRQEKRKFLISSYCKKTKSSPLFLPTGSLLNHLIVDNKHKILYCYIPKIACTTWKKIMAHLLGIKNNRSVHSQHFPLLGSYSKSKVRYILHNYYKFMFVRDPFERLLSAYKDKFTRQSDYVSKKYSKKIQWSVRERLGSSASVLADKQEIKFSDFILYLIDVNSKGGPYNEHWQHYDNLCHPCKIKYDFIGHYETLEEDARFVLHDTGVDRFVSFPPVRFTSTKDKLAQYYSKLPRTDLLRLQRIYQRDFEMFGYNKIFMSFQ</sequence>
<dbReference type="PANTHER" id="PTHR12137:SF54">
    <property type="entry name" value="CARBOHYDRATE SULFOTRANSFERASE"/>
    <property type="match status" value="1"/>
</dbReference>
<keyword evidence="8 9" id="KW-0325">Glycoprotein</keyword>
<evidence type="ECO:0000256" key="4">
    <source>
        <dbReference type="ARBA" id="ARBA00022692"/>
    </source>
</evidence>
<evidence type="ECO:0000256" key="3">
    <source>
        <dbReference type="ARBA" id="ARBA00022679"/>
    </source>
</evidence>
<dbReference type="Pfam" id="PF03567">
    <property type="entry name" value="Sulfotransfer_2"/>
    <property type="match status" value="2"/>
</dbReference>
<evidence type="ECO:0000313" key="10">
    <source>
        <dbReference type="EMBL" id="CAH3020761.1"/>
    </source>
</evidence>
<evidence type="ECO:0000256" key="7">
    <source>
        <dbReference type="ARBA" id="ARBA00023136"/>
    </source>
</evidence>
<dbReference type="Gene3D" id="3.40.50.300">
    <property type="entry name" value="P-loop containing nucleotide triphosphate hydrolases"/>
    <property type="match status" value="1"/>
</dbReference>
<dbReference type="EC" id="2.8.2.-" evidence="9"/>
<dbReference type="EMBL" id="CALNXI010000158">
    <property type="protein sequence ID" value="CAH3020761.1"/>
    <property type="molecule type" value="Genomic_DNA"/>
</dbReference>
<dbReference type="InterPro" id="IPR005331">
    <property type="entry name" value="Sulfotransferase"/>
</dbReference>
<dbReference type="SUPFAM" id="SSF52540">
    <property type="entry name" value="P-loop containing nucleoside triphosphate hydrolases"/>
    <property type="match status" value="2"/>
</dbReference>
<name>A0ABN8LUI3_9CNID</name>
<keyword evidence="6 9" id="KW-0333">Golgi apparatus</keyword>
<dbReference type="Proteomes" id="UP001159427">
    <property type="component" value="Unassembled WGS sequence"/>
</dbReference>
<evidence type="ECO:0000256" key="5">
    <source>
        <dbReference type="ARBA" id="ARBA00022989"/>
    </source>
</evidence>
<organism evidence="10 11">
    <name type="scientific">Porites evermanni</name>
    <dbReference type="NCBI Taxonomy" id="104178"/>
    <lineage>
        <taxon>Eukaryota</taxon>
        <taxon>Metazoa</taxon>
        <taxon>Cnidaria</taxon>
        <taxon>Anthozoa</taxon>
        <taxon>Hexacorallia</taxon>
        <taxon>Scleractinia</taxon>
        <taxon>Fungiina</taxon>
        <taxon>Poritidae</taxon>
        <taxon>Porites</taxon>
    </lineage>
</organism>